<gene>
    <name evidence="2" type="ORF">D9757_009322</name>
</gene>
<keyword evidence="1" id="KW-1133">Transmembrane helix</keyword>
<keyword evidence="1" id="KW-0472">Membrane</keyword>
<name>A0A8H5H3Q6_9AGAR</name>
<keyword evidence="1" id="KW-0812">Transmembrane</keyword>
<feature type="transmembrane region" description="Helical" evidence="1">
    <location>
        <begin position="49"/>
        <end position="68"/>
    </location>
</feature>
<keyword evidence="3" id="KW-1185">Reference proteome</keyword>
<evidence type="ECO:0000256" key="1">
    <source>
        <dbReference type="SAM" id="Phobius"/>
    </source>
</evidence>
<evidence type="ECO:0000313" key="3">
    <source>
        <dbReference type="Proteomes" id="UP000518752"/>
    </source>
</evidence>
<comment type="caution">
    <text evidence="2">The sequence shown here is derived from an EMBL/GenBank/DDBJ whole genome shotgun (WGS) entry which is preliminary data.</text>
</comment>
<dbReference type="AlphaFoldDB" id="A0A8H5H3Q6"/>
<proteinExistence type="predicted"/>
<reference evidence="2 3" key="1">
    <citation type="journal article" date="2020" name="ISME J.">
        <title>Uncovering the hidden diversity of litter-decomposition mechanisms in mushroom-forming fungi.</title>
        <authorList>
            <person name="Floudas D."/>
            <person name="Bentzer J."/>
            <person name="Ahren D."/>
            <person name="Johansson T."/>
            <person name="Persson P."/>
            <person name="Tunlid A."/>
        </authorList>
    </citation>
    <scope>NUCLEOTIDE SEQUENCE [LARGE SCALE GENOMIC DNA]</scope>
    <source>
        <strain evidence="2 3">CBS 406.79</strain>
    </source>
</reference>
<sequence>MRRILSKVFEENRVAAWNRTGHELALLRSPLLSRRSGEGSLKTLFSPPLYHVFFIAAVTLTNLIFVQARNVNMQGSRSTFVAYKTRCSGTSRRLGTDDFDILLNPPLPRLGPSTFELPREERIGRAHALATPHRDTRIARALFYPSPDFLQANHPHQCKQYSKRSIPSFNSTKLSAGLGWEPFDLAPYPTREFLEAPSLNPSRCTDILRQTAIQKKTL</sequence>
<accession>A0A8H5H3Q6</accession>
<organism evidence="2 3">
    <name type="scientific">Collybiopsis confluens</name>
    <dbReference type="NCBI Taxonomy" id="2823264"/>
    <lineage>
        <taxon>Eukaryota</taxon>
        <taxon>Fungi</taxon>
        <taxon>Dikarya</taxon>
        <taxon>Basidiomycota</taxon>
        <taxon>Agaricomycotina</taxon>
        <taxon>Agaricomycetes</taxon>
        <taxon>Agaricomycetidae</taxon>
        <taxon>Agaricales</taxon>
        <taxon>Marasmiineae</taxon>
        <taxon>Omphalotaceae</taxon>
        <taxon>Collybiopsis</taxon>
    </lineage>
</organism>
<dbReference type="Proteomes" id="UP000518752">
    <property type="component" value="Unassembled WGS sequence"/>
</dbReference>
<dbReference type="EMBL" id="JAACJN010000092">
    <property type="protein sequence ID" value="KAF5376168.1"/>
    <property type="molecule type" value="Genomic_DNA"/>
</dbReference>
<evidence type="ECO:0000313" key="2">
    <source>
        <dbReference type="EMBL" id="KAF5376168.1"/>
    </source>
</evidence>
<protein>
    <submittedName>
        <fullName evidence="2">Uncharacterized protein</fullName>
    </submittedName>
</protein>